<dbReference type="EMBL" id="OY288114">
    <property type="protein sequence ID" value="CAJ0855457.1"/>
    <property type="molecule type" value="Genomic_DNA"/>
</dbReference>
<keyword evidence="1" id="KW-0472">Membrane</keyword>
<keyword evidence="1" id="KW-1133">Transmembrane helix</keyword>
<organism evidence="2">
    <name type="scientific">freshwater sediment metagenome</name>
    <dbReference type="NCBI Taxonomy" id="556182"/>
    <lineage>
        <taxon>unclassified sequences</taxon>
        <taxon>metagenomes</taxon>
        <taxon>ecological metagenomes</taxon>
    </lineage>
</organism>
<protein>
    <submittedName>
        <fullName evidence="2">Uncharacterized protein</fullName>
    </submittedName>
</protein>
<evidence type="ECO:0000313" key="2">
    <source>
        <dbReference type="EMBL" id="CAJ0855457.1"/>
    </source>
</evidence>
<feature type="transmembrane region" description="Helical" evidence="1">
    <location>
        <begin position="45"/>
        <end position="69"/>
    </location>
</feature>
<sequence length="89" mass="10136">MDWLRQLCSINDGAEASNLTRGSETLMAIHKEILEWQAAHPNTAWLAWGITWLVILSILFLAAMLIGVWRLCARIVHPNVSPEKRLLPY</sequence>
<proteinExistence type="predicted"/>
<dbReference type="AlphaFoldDB" id="A0AA48RC59"/>
<reference evidence="2" key="1">
    <citation type="submission" date="2023-07" db="EMBL/GenBank/DDBJ databases">
        <authorList>
            <person name="Pelsma A.J. K."/>
        </authorList>
    </citation>
    <scope>NUCLEOTIDE SEQUENCE</scope>
</reference>
<gene>
    <name evidence="2" type="ORF">AMST5_00835</name>
</gene>
<accession>A0AA48RC59</accession>
<keyword evidence="1" id="KW-0812">Transmembrane</keyword>
<evidence type="ECO:0000256" key="1">
    <source>
        <dbReference type="SAM" id="Phobius"/>
    </source>
</evidence>
<name>A0AA48RC59_9ZZZZ</name>